<feature type="compositionally biased region" description="Polar residues" evidence="1">
    <location>
        <begin position="11"/>
        <end position="21"/>
    </location>
</feature>
<feature type="compositionally biased region" description="Gly residues" evidence="1">
    <location>
        <begin position="358"/>
        <end position="371"/>
    </location>
</feature>
<feature type="compositionally biased region" description="Basic residues" evidence="1">
    <location>
        <begin position="485"/>
        <end position="494"/>
    </location>
</feature>
<feature type="region of interest" description="Disordered" evidence="1">
    <location>
        <begin position="444"/>
        <end position="494"/>
    </location>
</feature>
<feature type="region of interest" description="Disordered" evidence="1">
    <location>
        <begin position="223"/>
        <end position="250"/>
    </location>
</feature>
<reference evidence="2" key="1">
    <citation type="submission" date="2020-02" db="EMBL/GenBank/DDBJ databases">
        <authorList>
            <person name="Palmer J.M."/>
        </authorList>
    </citation>
    <scope>NUCLEOTIDE SEQUENCE</scope>
    <source>
        <strain evidence="2">EPUS1.4</strain>
        <tissue evidence="2">Thallus</tissue>
    </source>
</reference>
<feature type="compositionally biased region" description="Basic and acidic residues" evidence="1">
    <location>
        <begin position="26"/>
        <end position="37"/>
    </location>
</feature>
<dbReference type="AlphaFoldDB" id="A0A8H7AQD5"/>
<dbReference type="Proteomes" id="UP000606974">
    <property type="component" value="Unassembled WGS sequence"/>
</dbReference>
<evidence type="ECO:0000313" key="2">
    <source>
        <dbReference type="EMBL" id="KAF7512414.1"/>
    </source>
</evidence>
<evidence type="ECO:0000313" key="3">
    <source>
        <dbReference type="Proteomes" id="UP000606974"/>
    </source>
</evidence>
<dbReference type="EMBL" id="JAACFV010000012">
    <property type="protein sequence ID" value="KAF7512414.1"/>
    <property type="molecule type" value="Genomic_DNA"/>
</dbReference>
<comment type="caution">
    <text evidence="2">The sequence shown here is derived from an EMBL/GenBank/DDBJ whole genome shotgun (WGS) entry which is preliminary data.</text>
</comment>
<accession>A0A8H7AQD5</accession>
<dbReference type="OrthoDB" id="10376580at2759"/>
<organism evidence="2 3">
    <name type="scientific">Endocarpon pusillum</name>
    <dbReference type="NCBI Taxonomy" id="364733"/>
    <lineage>
        <taxon>Eukaryota</taxon>
        <taxon>Fungi</taxon>
        <taxon>Dikarya</taxon>
        <taxon>Ascomycota</taxon>
        <taxon>Pezizomycotina</taxon>
        <taxon>Eurotiomycetes</taxon>
        <taxon>Chaetothyriomycetidae</taxon>
        <taxon>Verrucariales</taxon>
        <taxon>Verrucariaceae</taxon>
        <taxon>Endocarpon</taxon>
    </lineage>
</organism>
<protein>
    <submittedName>
        <fullName evidence="2">Uncharacterized protein</fullName>
    </submittedName>
</protein>
<evidence type="ECO:0000256" key="1">
    <source>
        <dbReference type="SAM" id="MobiDB-lite"/>
    </source>
</evidence>
<proteinExistence type="predicted"/>
<feature type="region of interest" description="Disordered" evidence="1">
    <location>
        <begin position="1"/>
        <end position="140"/>
    </location>
</feature>
<name>A0A8H7AQD5_9EURO</name>
<feature type="region of interest" description="Disordered" evidence="1">
    <location>
        <begin position="354"/>
        <end position="421"/>
    </location>
</feature>
<gene>
    <name evidence="2" type="ORF">GJ744_001349</name>
</gene>
<keyword evidence="3" id="KW-1185">Reference proteome</keyword>
<sequence>MSGKSNRRQGNDTPGESSSTALPELRLPELRLPDRIARPRVRQARQDPVAQAPSAARVKSFLPDRATLESSSGQAREVRRNTFLPPPAGRPPVHGAPESSKQAGGARETPSANPVGEHLSARGANASPGQPPAALAARRDAIAEGSARSSEASINEFGELIDRVASNIATPADMDAFTHTLLGGRELTIYQDLRRWERQYREGGQVQKADRLRGLVARVVLHSRSHPSDSPPKERVMDHPNQTPQKPEAKNVETAAVALARAMAETIERVAYGTASKAQKTAFIYDVLISEDLFERVSELQNMFAQRPTKADQDKAKRLAQVLHGCNERLLKMHEDAAAARDIDIGSGVLGSSLSGGSRAGTGAAGAGAGASRGSAAGSEQSEENPARAEASAPRQTTTLSKRAPTSVPLQREAASQSSGDAFVRELRRRASIRETADAQRLTAGLADTLERTRLNNDQQQGAREGKRADGSGGQLKASCSTNPKKAKKGRRKQ</sequence>